<dbReference type="Pfam" id="PF09278">
    <property type="entry name" value="MerR-DNA-bind"/>
    <property type="match status" value="1"/>
</dbReference>
<dbReference type="EMBL" id="AMGO01000032">
    <property type="protein sequence ID" value="EKE44312.1"/>
    <property type="molecule type" value="Genomic_DNA"/>
</dbReference>
<reference evidence="5 6" key="1">
    <citation type="journal article" date="2012" name="J. Bacteriol.">
        <title>Draft Genome Sequence of Oceaniovalibus guishaninsula JLT2003T.</title>
        <authorList>
            <person name="Tang K."/>
            <person name="Liu K."/>
            <person name="Jiao N."/>
        </authorList>
    </citation>
    <scope>NUCLEOTIDE SEQUENCE [LARGE SCALE GENOMIC DNA]</scope>
    <source>
        <strain evidence="5 6">JLT2003</strain>
    </source>
</reference>
<dbReference type="eggNOG" id="COG0789">
    <property type="taxonomic scope" value="Bacteria"/>
</dbReference>
<dbReference type="RefSeq" id="WP_007426736.1">
    <property type="nucleotide sequence ID" value="NZ_AMGO01000032.1"/>
</dbReference>
<dbReference type="Proteomes" id="UP000006765">
    <property type="component" value="Unassembled WGS sequence"/>
</dbReference>
<dbReference type="CDD" id="cd04785">
    <property type="entry name" value="HTH_CadR-PbrR-like"/>
    <property type="match status" value="1"/>
</dbReference>
<keyword evidence="2" id="KW-0238">DNA-binding</keyword>
<dbReference type="GO" id="GO:0003677">
    <property type="term" value="F:DNA binding"/>
    <property type="evidence" value="ECO:0007669"/>
    <property type="project" value="UniProtKB-KW"/>
</dbReference>
<dbReference type="SUPFAM" id="SSF46955">
    <property type="entry name" value="Putative DNA-binding domain"/>
    <property type="match status" value="1"/>
</dbReference>
<dbReference type="PROSITE" id="PS50937">
    <property type="entry name" value="HTH_MERR_2"/>
    <property type="match status" value="1"/>
</dbReference>
<dbReference type="PATRIC" id="fig|1231392.3.peg.1590"/>
<protein>
    <submittedName>
        <fullName evidence="5">MerR family transcriptional regulator</fullName>
    </submittedName>
</protein>
<dbReference type="STRING" id="1231392.OCGS_1584"/>
<dbReference type="InterPro" id="IPR009061">
    <property type="entry name" value="DNA-bd_dom_put_sf"/>
</dbReference>
<dbReference type="SMART" id="SM00422">
    <property type="entry name" value="HTH_MERR"/>
    <property type="match status" value="1"/>
</dbReference>
<keyword evidence="6" id="KW-1185">Reference proteome</keyword>
<dbReference type="PROSITE" id="PS00552">
    <property type="entry name" value="HTH_MERR_1"/>
    <property type="match status" value="1"/>
</dbReference>
<dbReference type="InterPro" id="IPR000551">
    <property type="entry name" value="MerR-type_HTH_dom"/>
</dbReference>
<organism evidence="5 6">
    <name type="scientific">Oceaniovalibus guishaninsula JLT2003</name>
    <dbReference type="NCBI Taxonomy" id="1231392"/>
    <lineage>
        <taxon>Bacteria</taxon>
        <taxon>Pseudomonadati</taxon>
        <taxon>Pseudomonadota</taxon>
        <taxon>Alphaproteobacteria</taxon>
        <taxon>Rhodobacterales</taxon>
        <taxon>Roseobacteraceae</taxon>
        <taxon>Oceaniovalibus</taxon>
    </lineage>
</organism>
<dbReference type="GO" id="GO:0003700">
    <property type="term" value="F:DNA-binding transcription factor activity"/>
    <property type="evidence" value="ECO:0007669"/>
    <property type="project" value="InterPro"/>
</dbReference>
<sequence>MTDHERESGFTRGDLARATGCNIETIRYYEKTGLLPDPPRTDAGYRIYSAAHATRLRFILRARELGFSMEDIRGLMGLEDGAAPTCAEVKERTERHLSDVRARIADLRRIETVLAATASRCSGAEVPDCPVLDAISNPADP</sequence>
<proteinExistence type="predicted"/>
<evidence type="ECO:0000313" key="5">
    <source>
        <dbReference type="EMBL" id="EKE44312.1"/>
    </source>
</evidence>
<dbReference type="PANTHER" id="PTHR30204">
    <property type="entry name" value="REDOX-CYCLING DRUG-SENSING TRANSCRIPTIONAL ACTIVATOR SOXR"/>
    <property type="match status" value="1"/>
</dbReference>
<feature type="domain" description="HTH merR-type" evidence="4">
    <location>
        <begin position="9"/>
        <end position="78"/>
    </location>
</feature>
<dbReference type="PRINTS" id="PR00040">
    <property type="entry name" value="HTHMERR"/>
</dbReference>
<evidence type="ECO:0000256" key="2">
    <source>
        <dbReference type="ARBA" id="ARBA00023125"/>
    </source>
</evidence>
<keyword evidence="1" id="KW-0805">Transcription regulation</keyword>
<evidence type="ECO:0000256" key="3">
    <source>
        <dbReference type="ARBA" id="ARBA00023163"/>
    </source>
</evidence>
<evidence type="ECO:0000313" key="6">
    <source>
        <dbReference type="Proteomes" id="UP000006765"/>
    </source>
</evidence>
<dbReference type="AlphaFoldDB" id="K2HCH6"/>
<keyword evidence="3" id="KW-0804">Transcription</keyword>
<gene>
    <name evidence="5" type="ORF">OCGS_1584</name>
</gene>
<name>K2HCH6_9RHOB</name>
<dbReference type="Pfam" id="PF00376">
    <property type="entry name" value="MerR"/>
    <property type="match status" value="1"/>
</dbReference>
<dbReference type="PANTHER" id="PTHR30204:SF92">
    <property type="entry name" value="HTH-TYPE TRANSCRIPTIONAL REGULATOR ZNTR"/>
    <property type="match status" value="1"/>
</dbReference>
<dbReference type="OrthoDB" id="9802944at2"/>
<dbReference type="InterPro" id="IPR015358">
    <property type="entry name" value="Tscrpt_reg_MerR_DNA-bd"/>
</dbReference>
<dbReference type="Gene3D" id="1.10.1660.10">
    <property type="match status" value="1"/>
</dbReference>
<dbReference type="InterPro" id="IPR047057">
    <property type="entry name" value="MerR_fam"/>
</dbReference>
<comment type="caution">
    <text evidence="5">The sequence shown here is derived from an EMBL/GenBank/DDBJ whole genome shotgun (WGS) entry which is preliminary data.</text>
</comment>
<evidence type="ECO:0000259" key="4">
    <source>
        <dbReference type="PROSITE" id="PS50937"/>
    </source>
</evidence>
<accession>K2HCH6</accession>
<evidence type="ECO:0000256" key="1">
    <source>
        <dbReference type="ARBA" id="ARBA00023015"/>
    </source>
</evidence>